<keyword evidence="2 6" id="KW-0489">Methyltransferase</keyword>
<evidence type="ECO:0000256" key="1">
    <source>
        <dbReference type="ARBA" id="ARBA00011900"/>
    </source>
</evidence>
<dbReference type="InterPro" id="IPR012327">
    <property type="entry name" value="MeTrfase_D12"/>
</dbReference>
<organism evidence="6 7">
    <name type="scientific">Campylobacter felis</name>
    <dbReference type="NCBI Taxonomy" id="2974565"/>
    <lineage>
        <taxon>Bacteria</taxon>
        <taxon>Pseudomonadati</taxon>
        <taxon>Campylobacterota</taxon>
        <taxon>Epsilonproteobacteria</taxon>
        <taxon>Campylobacterales</taxon>
        <taxon>Campylobacteraceae</taxon>
        <taxon>Campylobacter</taxon>
    </lineage>
</organism>
<dbReference type="PROSITE" id="PS00092">
    <property type="entry name" value="N6_MTASE"/>
    <property type="match status" value="1"/>
</dbReference>
<name>A0ABT7I3K4_9BACT</name>
<dbReference type="GO" id="GO:0032259">
    <property type="term" value="P:methylation"/>
    <property type="evidence" value="ECO:0007669"/>
    <property type="project" value="UniProtKB-KW"/>
</dbReference>
<dbReference type="EC" id="2.1.1.72" evidence="1"/>
<dbReference type="RefSeq" id="WP_270977241.1">
    <property type="nucleotide sequence ID" value="NZ_JANURS010000005.1"/>
</dbReference>
<dbReference type="InterPro" id="IPR029063">
    <property type="entry name" value="SAM-dependent_MTases_sf"/>
</dbReference>
<keyword evidence="3" id="KW-0808">Transferase</keyword>
<protein>
    <recommendedName>
        <fullName evidence="1">site-specific DNA-methyltransferase (adenine-specific)</fullName>
        <ecNumber evidence="1">2.1.1.72</ecNumber>
    </recommendedName>
</protein>
<keyword evidence="4" id="KW-0949">S-adenosyl-L-methionine</keyword>
<evidence type="ECO:0000256" key="5">
    <source>
        <dbReference type="ARBA" id="ARBA00047942"/>
    </source>
</evidence>
<reference evidence="6" key="2">
    <citation type="journal article" date="2023" name="Microorganisms">
        <title>Isolation and Genomic Characteristics of Cat-Borne Campylobacter felis sp. nov. and Sheep-Borne Campylobacter ovis sp. nov.</title>
        <authorList>
            <person name="Wang H."/>
            <person name="Li Y."/>
            <person name="Gu Y."/>
            <person name="Zhou G."/>
            <person name="Chen X."/>
            <person name="Zhang X."/>
            <person name="Shao Z."/>
            <person name="Zhang J."/>
            <person name="Zhang M."/>
        </authorList>
    </citation>
    <scope>NUCLEOTIDE SEQUENCE</scope>
    <source>
        <strain evidence="6">XJK33-1</strain>
    </source>
</reference>
<evidence type="ECO:0000313" key="7">
    <source>
        <dbReference type="Proteomes" id="UP001176223"/>
    </source>
</evidence>
<accession>A0ABT7I3K4</accession>
<evidence type="ECO:0000256" key="3">
    <source>
        <dbReference type="ARBA" id="ARBA00022679"/>
    </source>
</evidence>
<dbReference type="Proteomes" id="UP001176223">
    <property type="component" value="Unassembled WGS sequence"/>
</dbReference>
<reference evidence="6" key="1">
    <citation type="submission" date="2022-08" db="EMBL/GenBank/DDBJ databases">
        <authorList>
            <person name="Wang H."/>
        </authorList>
    </citation>
    <scope>NUCLEOTIDE SEQUENCE</scope>
    <source>
        <strain evidence="6">XJK33-1</strain>
    </source>
</reference>
<evidence type="ECO:0000313" key="6">
    <source>
        <dbReference type="EMBL" id="MDL0146786.1"/>
    </source>
</evidence>
<proteinExistence type="predicted"/>
<evidence type="ECO:0000256" key="4">
    <source>
        <dbReference type="ARBA" id="ARBA00022691"/>
    </source>
</evidence>
<dbReference type="EMBL" id="JANURU010000006">
    <property type="protein sequence ID" value="MDL0146786.1"/>
    <property type="molecule type" value="Genomic_DNA"/>
</dbReference>
<comment type="caution">
    <text evidence="6">The sequence shown here is derived from an EMBL/GenBank/DDBJ whole genome shotgun (WGS) entry which is preliminary data.</text>
</comment>
<gene>
    <name evidence="6" type="ORF">NYG95_03905</name>
</gene>
<evidence type="ECO:0000256" key="2">
    <source>
        <dbReference type="ARBA" id="ARBA00022603"/>
    </source>
</evidence>
<dbReference type="GO" id="GO:0008168">
    <property type="term" value="F:methyltransferase activity"/>
    <property type="evidence" value="ECO:0007669"/>
    <property type="project" value="UniProtKB-KW"/>
</dbReference>
<dbReference type="InterPro" id="IPR002052">
    <property type="entry name" value="DNA_methylase_N6_adenine_CS"/>
</dbReference>
<sequence>MLMFSLSSRRYTGAKTKLLDSIDTSILKSFDYRNKKNLSFFDVFGGTGVVSEYFAKKKEFNSIIINDFLHSNFIIYQGFFTQDSFDSKKLESFKKEFAKLKPKDIKENYYSKHFGDKFFSKNDSKIIGYVRDELDYLFAQKAINEKEFFILLSSLLYSVDRVANTVGHYDAYRKNVILQDRFSYELISPLKLEKSIEIYKEDSNVLATNLAKQKRQIDIAFIDPPYNSRQYSRFYHLLENLALNKKPELYGVALKPKPTNLSRYCKAEAREVFKDLIESLAKICKVLVVTYNNTYTSKSNSSRNKIKLQEIQTILESVSRVKLYECDFKAFSSGKTDLKEHKEIIFIGEIK</sequence>
<dbReference type="SUPFAM" id="SSF53335">
    <property type="entry name" value="S-adenosyl-L-methionine-dependent methyltransferases"/>
    <property type="match status" value="1"/>
</dbReference>
<keyword evidence="7" id="KW-1185">Reference proteome</keyword>
<dbReference type="PRINTS" id="PR00505">
    <property type="entry name" value="D12N6MTFRASE"/>
</dbReference>
<dbReference type="Gene3D" id="3.40.50.150">
    <property type="entry name" value="Vaccinia Virus protein VP39"/>
    <property type="match status" value="1"/>
</dbReference>
<comment type="catalytic activity">
    <reaction evidence="5">
        <text>a 2'-deoxyadenosine in DNA + S-adenosyl-L-methionine = an N(6)-methyl-2'-deoxyadenosine in DNA + S-adenosyl-L-homocysteine + H(+)</text>
        <dbReference type="Rhea" id="RHEA:15197"/>
        <dbReference type="Rhea" id="RHEA-COMP:12418"/>
        <dbReference type="Rhea" id="RHEA-COMP:12419"/>
        <dbReference type="ChEBI" id="CHEBI:15378"/>
        <dbReference type="ChEBI" id="CHEBI:57856"/>
        <dbReference type="ChEBI" id="CHEBI:59789"/>
        <dbReference type="ChEBI" id="CHEBI:90615"/>
        <dbReference type="ChEBI" id="CHEBI:90616"/>
        <dbReference type="EC" id="2.1.1.72"/>
    </reaction>
</comment>
<dbReference type="Pfam" id="PF02086">
    <property type="entry name" value="MethyltransfD12"/>
    <property type="match status" value="1"/>
</dbReference>